<evidence type="ECO:0000256" key="4">
    <source>
        <dbReference type="ARBA" id="ARBA00023014"/>
    </source>
</evidence>
<dbReference type="GO" id="GO:0006284">
    <property type="term" value="P:base-excision repair"/>
    <property type="evidence" value="ECO:0007669"/>
    <property type="project" value="InterPro"/>
</dbReference>
<dbReference type="CDD" id="cd00056">
    <property type="entry name" value="ENDO3c"/>
    <property type="match status" value="1"/>
</dbReference>
<feature type="domain" description="HhH-GPD" evidence="5">
    <location>
        <begin position="46"/>
        <end position="202"/>
    </location>
</feature>
<comment type="caution">
    <text evidence="6">The sequence shown here is derived from an EMBL/GenBank/DDBJ whole genome shotgun (WGS) entry which is preliminary data.</text>
</comment>
<dbReference type="Proteomes" id="UP000241346">
    <property type="component" value="Unassembled WGS sequence"/>
</dbReference>
<dbReference type="GO" id="GO:0051539">
    <property type="term" value="F:4 iron, 4 sulfur cluster binding"/>
    <property type="evidence" value="ECO:0007669"/>
    <property type="project" value="UniProtKB-KW"/>
</dbReference>
<keyword evidence="6" id="KW-0255">Endonuclease</keyword>
<keyword evidence="6" id="KW-0540">Nuclease</keyword>
<keyword evidence="3" id="KW-0408">Iron</keyword>
<dbReference type="Pfam" id="PF00730">
    <property type="entry name" value="HhH-GPD"/>
    <property type="match status" value="1"/>
</dbReference>
<accession>A0A2T3NAT7</accession>
<keyword evidence="6" id="KW-0378">Hydrolase</keyword>
<dbReference type="InterPro" id="IPR011257">
    <property type="entry name" value="DNA_glycosylase"/>
</dbReference>
<keyword evidence="4" id="KW-0411">Iron-sulfur</keyword>
<dbReference type="RefSeq" id="WP_107299494.1">
    <property type="nucleotide sequence ID" value="NZ_PYMB01000009.1"/>
</dbReference>
<gene>
    <name evidence="6" type="ORF">C9J01_17825</name>
</gene>
<evidence type="ECO:0000256" key="3">
    <source>
        <dbReference type="ARBA" id="ARBA00023004"/>
    </source>
</evidence>
<name>A0A2T3NAT7_9GAMM</name>
<dbReference type="Gene3D" id="1.10.340.30">
    <property type="entry name" value="Hypothetical protein, domain 2"/>
    <property type="match status" value="1"/>
</dbReference>
<protein>
    <submittedName>
        <fullName evidence="6">Endonuclease</fullName>
    </submittedName>
</protein>
<dbReference type="InterPro" id="IPR023170">
    <property type="entry name" value="HhH_base_excis_C"/>
</dbReference>
<dbReference type="SUPFAM" id="SSF48150">
    <property type="entry name" value="DNA-glycosylase"/>
    <property type="match status" value="1"/>
</dbReference>
<evidence type="ECO:0000313" key="6">
    <source>
        <dbReference type="EMBL" id="PSW10859.1"/>
    </source>
</evidence>
<dbReference type="PANTHER" id="PTHR10359:SF19">
    <property type="entry name" value="DNA REPAIR GLYCOSYLASE MJ1434-RELATED"/>
    <property type="match status" value="1"/>
</dbReference>
<organism evidence="6 7">
    <name type="scientific">Photobacterium rosenbergii</name>
    <dbReference type="NCBI Taxonomy" id="294936"/>
    <lineage>
        <taxon>Bacteria</taxon>
        <taxon>Pseudomonadati</taxon>
        <taxon>Pseudomonadota</taxon>
        <taxon>Gammaproteobacteria</taxon>
        <taxon>Vibrionales</taxon>
        <taxon>Vibrionaceae</taxon>
        <taxon>Photobacterium</taxon>
    </lineage>
</organism>
<evidence type="ECO:0000259" key="5">
    <source>
        <dbReference type="SMART" id="SM00478"/>
    </source>
</evidence>
<dbReference type="OrthoDB" id="9802365at2"/>
<dbReference type="InterPro" id="IPR003265">
    <property type="entry name" value="HhH-GPD_domain"/>
</dbReference>
<evidence type="ECO:0000313" key="7">
    <source>
        <dbReference type="Proteomes" id="UP000241346"/>
    </source>
</evidence>
<keyword evidence="2" id="KW-0479">Metal-binding</keyword>
<dbReference type="GO" id="GO:0046872">
    <property type="term" value="F:metal ion binding"/>
    <property type="evidence" value="ECO:0007669"/>
    <property type="project" value="UniProtKB-KW"/>
</dbReference>
<proteinExistence type="predicted"/>
<evidence type="ECO:0000256" key="2">
    <source>
        <dbReference type="ARBA" id="ARBA00022723"/>
    </source>
</evidence>
<reference evidence="6 7" key="1">
    <citation type="submission" date="2018-03" db="EMBL/GenBank/DDBJ databases">
        <title>Whole genome sequencing of Histamine producing bacteria.</title>
        <authorList>
            <person name="Butler K."/>
        </authorList>
    </citation>
    <scope>NUCLEOTIDE SEQUENCE [LARGE SCALE GENOMIC DNA]</scope>
    <source>
        <strain evidence="6 7">DSM 19138</strain>
    </source>
</reference>
<sequence length="228" mass="25844">MGTLSNDVLGQTRLIKTVFSSLENHYGYFDWWPDTPPYQTMLGTILVQNTNWKNADKALNNLGKAANDPQLIEQLPLDELALTIRPSGYFNQKAIKLKALTEWFKNYQYDIKQVRAIELSTLRKELLAIKGVGGETADAILVYAIGKPSFVIDAYARRIFERNGLEVPKSYEKFRLLVEQAIPADTKRYAFYHGLMVEHGQQFCNKTPRCTSCPLSSSCVTGKQNNAR</sequence>
<dbReference type="EMBL" id="PYMB01000009">
    <property type="protein sequence ID" value="PSW10859.1"/>
    <property type="molecule type" value="Genomic_DNA"/>
</dbReference>
<dbReference type="PIRSF" id="PIRSF001435">
    <property type="entry name" value="Nth"/>
    <property type="match status" value="1"/>
</dbReference>
<keyword evidence="1" id="KW-0004">4Fe-4S</keyword>
<dbReference type="GO" id="GO:0004519">
    <property type="term" value="F:endonuclease activity"/>
    <property type="evidence" value="ECO:0007669"/>
    <property type="project" value="UniProtKB-KW"/>
</dbReference>
<dbReference type="AlphaFoldDB" id="A0A2T3NAT7"/>
<dbReference type="Gene3D" id="1.10.1670.10">
    <property type="entry name" value="Helix-hairpin-Helix base-excision DNA repair enzymes (C-terminal)"/>
    <property type="match status" value="1"/>
</dbReference>
<dbReference type="PANTHER" id="PTHR10359">
    <property type="entry name" value="A/G-SPECIFIC ADENINE GLYCOSYLASE/ENDONUCLEASE III"/>
    <property type="match status" value="1"/>
</dbReference>
<evidence type="ECO:0000256" key="1">
    <source>
        <dbReference type="ARBA" id="ARBA00022485"/>
    </source>
</evidence>
<dbReference type="SMART" id="SM00478">
    <property type="entry name" value="ENDO3c"/>
    <property type="match status" value="1"/>
</dbReference>